<dbReference type="InterPro" id="IPR001119">
    <property type="entry name" value="SLH_dom"/>
</dbReference>
<accession>A0A9D1IUM8</accession>
<dbReference type="Pfam" id="PF00395">
    <property type="entry name" value="SLH"/>
    <property type="match status" value="2"/>
</dbReference>
<gene>
    <name evidence="5" type="ORF">IAB67_04075</name>
</gene>
<organism evidence="5 6">
    <name type="scientific">Candidatus Ventrousia excrementavium</name>
    <dbReference type="NCBI Taxonomy" id="2840961"/>
    <lineage>
        <taxon>Bacteria</taxon>
        <taxon>Bacillati</taxon>
        <taxon>Bacillota</taxon>
        <taxon>Clostridia</taxon>
        <taxon>Eubacteriales</taxon>
        <taxon>Clostridiaceae</taxon>
        <taxon>Clostridiaceae incertae sedis</taxon>
        <taxon>Candidatus Ventrousia</taxon>
    </lineage>
</organism>
<name>A0A9D1IUM8_9CLOT</name>
<evidence type="ECO:0000313" key="6">
    <source>
        <dbReference type="Proteomes" id="UP000824073"/>
    </source>
</evidence>
<feature type="signal peptide" evidence="3">
    <location>
        <begin position="1"/>
        <end position="26"/>
    </location>
</feature>
<feature type="domain" description="SLH" evidence="4">
    <location>
        <begin position="586"/>
        <end position="643"/>
    </location>
</feature>
<dbReference type="Proteomes" id="UP000824073">
    <property type="component" value="Unassembled WGS sequence"/>
</dbReference>
<dbReference type="Pfam" id="PF14903">
    <property type="entry name" value="WG_beta_rep"/>
    <property type="match status" value="2"/>
</dbReference>
<keyword evidence="1" id="KW-0677">Repeat</keyword>
<dbReference type="InterPro" id="IPR032774">
    <property type="entry name" value="WG_beta_rep"/>
</dbReference>
<comment type="caution">
    <text evidence="5">The sequence shown here is derived from an EMBL/GenBank/DDBJ whole genome shotgun (WGS) entry which is preliminary data.</text>
</comment>
<protein>
    <submittedName>
        <fullName evidence="5">S-layer homology domain-containing protein</fullName>
    </submittedName>
</protein>
<evidence type="ECO:0000259" key="4">
    <source>
        <dbReference type="PROSITE" id="PS51272"/>
    </source>
</evidence>
<evidence type="ECO:0000313" key="5">
    <source>
        <dbReference type="EMBL" id="HIU43455.1"/>
    </source>
</evidence>
<keyword evidence="3" id="KW-0732">Signal</keyword>
<sequence>MKAKRLFAGLLSAVMLMTVLPVGASAAGYTPPALPDVFQGDGLYVTVTPFKPPLDVDFVLGSSAEGFHGGWIGFTTGEEERDEYGYLTGSYAAVHYVDRNGNVLETDADIIDKAIDGNTVSDALQFYDGMCAFVDHETELIGYLDEDGNVAIEPQFYMVYAFSDGLAAVNDGGYDWYYIDKSGNKVLGPYNSDQVSFFSEGLAPWSGHLDNGDYFVGYIDKNGDAAVILYQGDGEDCNLELLGGSYTPDSSLGSYFSEGYAIVKEERDGSRYPVYLIIDTEGNEIGRVDPGAPMTAVPYSVVHDGLIITGFTNTEGGSGGGVGAVDVHGNIVVEPGKVGSGNPYYNSGLVRGTAESGLFIDKKGNTVVPYSFSEVVGVDAVTLQKEAQKAYNAPGAVLEFSMDATNFNDGLSLLTVTLRSNGMSVVDKWYYVLESHEGTYTGPGKVYNAATGQITGGGSTSTDPETPTEPTGGTPSSWAVENVNTAVEAGIVPDTLQSAYTQATTRAEFCALAVELYETVMGTEITERATFSDTTDVNVEKMAGLGVVNGVGDGKFDPSASLTREEAATMLSRLANVMEKPLTTGTASFADNASISSWASEAVGQVQASGIMNGIEGNQFAPSDPYTREQSIVTMLRLYDFVK</sequence>
<evidence type="ECO:0000256" key="1">
    <source>
        <dbReference type="ARBA" id="ARBA00022737"/>
    </source>
</evidence>
<feature type="compositionally biased region" description="Low complexity" evidence="2">
    <location>
        <begin position="460"/>
        <end position="476"/>
    </location>
</feature>
<dbReference type="PANTHER" id="PTHR37841">
    <property type="entry name" value="GLR2918 PROTEIN"/>
    <property type="match status" value="1"/>
</dbReference>
<evidence type="ECO:0000256" key="3">
    <source>
        <dbReference type="SAM" id="SignalP"/>
    </source>
</evidence>
<evidence type="ECO:0000256" key="2">
    <source>
        <dbReference type="SAM" id="MobiDB-lite"/>
    </source>
</evidence>
<feature type="domain" description="SLH" evidence="4">
    <location>
        <begin position="522"/>
        <end position="585"/>
    </location>
</feature>
<dbReference type="PANTHER" id="PTHR37841:SF1">
    <property type="entry name" value="DUF3298 DOMAIN-CONTAINING PROTEIN"/>
    <property type="match status" value="1"/>
</dbReference>
<feature type="region of interest" description="Disordered" evidence="2">
    <location>
        <begin position="451"/>
        <end position="476"/>
    </location>
</feature>
<dbReference type="PROSITE" id="PS51272">
    <property type="entry name" value="SLH"/>
    <property type="match status" value="2"/>
</dbReference>
<dbReference type="AlphaFoldDB" id="A0A9D1IUM8"/>
<reference evidence="5" key="1">
    <citation type="submission" date="2020-10" db="EMBL/GenBank/DDBJ databases">
        <authorList>
            <person name="Gilroy R."/>
        </authorList>
    </citation>
    <scope>NUCLEOTIDE SEQUENCE</scope>
    <source>
        <strain evidence="5">CHK191-8634</strain>
    </source>
</reference>
<feature type="chain" id="PRO_5039335632" evidence="3">
    <location>
        <begin position="27"/>
        <end position="643"/>
    </location>
</feature>
<proteinExistence type="predicted"/>
<reference evidence="5" key="2">
    <citation type="journal article" date="2021" name="PeerJ">
        <title>Extensive microbial diversity within the chicken gut microbiome revealed by metagenomics and culture.</title>
        <authorList>
            <person name="Gilroy R."/>
            <person name="Ravi A."/>
            <person name="Getino M."/>
            <person name="Pursley I."/>
            <person name="Horton D.L."/>
            <person name="Alikhan N.F."/>
            <person name="Baker D."/>
            <person name="Gharbi K."/>
            <person name="Hall N."/>
            <person name="Watson M."/>
            <person name="Adriaenssens E.M."/>
            <person name="Foster-Nyarko E."/>
            <person name="Jarju S."/>
            <person name="Secka A."/>
            <person name="Antonio M."/>
            <person name="Oren A."/>
            <person name="Chaudhuri R.R."/>
            <person name="La Ragione R."/>
            <person name="Hildebrand F."/>
            <person name="Pallen M.J."/>
        </authorList>
    </citation>
    <scope>NUCLEOTIDE SEQUENCE</scope>
    <source>
        <strain evidence="5">CHK191-8634</strain>
    </source>
</reference>
<dbReference type="EMBL" id="DVMR01000035">
    <property type="protein sequence ID" value="HIU43455.1"/>
    <property type="molecule type" value="Genomic_DNA"/>
</dbReference>